<gene>
    <name evidence="4" type="ORF">ACHIPZ_05415</name>
</gene>
<dbReference type="Gene3D" id="1.10.10.10">
    <property type="entry name" value="Winged helix-like DNA-binding domain superfamily/Winged helix DNA-binding domain"/>
    <property type="match status" value="1"/>
</dbReference>
<evidence type="ECO:0000259" key="3">
    <source>
        <dbReference type="SMART" id="SM01012"/>
    </source>
</evidence>
<evidence type="ECO:0000313" key="5">
    <source>
        <dbReference type="Proteomes" id="UP001609175"/>
    </source>
</evidence>
<name>A0ABW7JIS7_9NOCA</name>
<dbReference type="Pfam" id="PF13185">
    <property type="entry name" value="GAF_2"/>
    <property type="match status" value="1"/>
</dbReference>
<evidence type="ECO:0000313" key="4">
    <source>
        <dbReference type="EMBL" id="MFH5207654.1"/>
    </source>
</evidence>
<proteinExistence type="predicted"/>
<evidence type="ECO:0000256" key="2">
    <source>
        <dbReference type="ARBA" id="ARBA00023163"/>
    </source>
</evidence>
<keyword evidence="2" id="KW-0804">Transcription</keyword>
<dbReference type="SMART" id="SM01012">
    <property type="entry name" value="ANTAR"/>
    <property type="match status" value="1"/>
</dbReference>
<organism evidence="4 5">
    <name type="scientific">Antrihabitans spumae</name>
    <dbReference type="NCBI Taxonomy" id="3373370"/>
    <lineage>
        <taxon>Bacteria</taxon>
        <taxon>Bacillati</taxon>
        <taxon>Actinomycetota</taxon>
        <taxon>Actinomycetes</taxon>
        <taxon>Mycobacteriales</taxon>
        <taxon>Nocardiaceae</taxon>
        <taxon>Antrihabitans</taxon>
    </lineage>
</organism>
<keyword evidence="1" id="KW-0805">Transcription regulation</keyword>
<dbReference type="InterPro" id="IPR029016">
    <property type="entry name" value="GAF-like_dom_sf"/>
</dbReference>
<dbReference type="InterPro" id="IPR003018">
    <property type="entry name" value="GAF"/>
</dbReference>
<dbReference type="InterPro" id="IPR005561">
    <property type="entry name" value="ANTAR"/>
</dbReference>
<comment type="caution">
    <text evidence="4">The sequence shown here is derived from an EMBL/GenBank/DDBJ whole genome shotgun (WGS) entry which is preliminary data.</text>
</comment>
<reference evidence="4 5" key="1">
    <citation type="submission" date="2024-10" db="EMBL/GenBank/DDBJ databases">
        <authorList>
            <person name="Riesco R."/>
        </authorList>
    </citation>
    <scope>NUCLEOTIDE SEQUENCE [LARGE SCALE GENOMIC DNA]</scope>
    <source>
        <strain evidence="4 5">NCIMB 15449</strain>
    </source>
</reference>
<dbReference type="RefSeq" id="WP_395113098.1">
    <property type="nucleotide sequence ID" value="NZ_JBIMSO010000026.1"/>
</dbReference>
<accession>A0ABW7JIS7</accession>
<dbReference type="InterPro" id="IPR036388">
    <property type="entry name" value="WH-like_DNA-bd_sf"/>
</dbReference>
<feature type="domain" description="ANTAR" evidence="3">
    <location>
        <begin position="182"/>
        <end position="232"/>
    </location>
</feature>
<dbReference type="SUPFAM" id="SSF55781">
    <property type="entry name" value="GAF domain-like"/>
    <property type="match status" value="1"/>
</dbReference>
<dbReference type="Pfam" id="PF03861">
    <property type="entry name" value="ANTAR"/>
    <property type="match status" value="1"/>
</dbReference>
<sequence>MDARSRIRGELAAAMSGATGLLAADRLCIACVDLLHVDGAAISLILDGESRGTFGSSGESSRRVDEFQFTFGEGPCIDAIATGHPVLVAELGHPKDPRWPAFTAAAVADGVRAVFALPTTIAAANIGVLDLFCTERGPLSPDSLAGGLLAADLAALPLLDLMNADVDWEAESVAQGSDGWSELASLQRVEVYQATGMLIGRLDIDASEALARLRAYAFAVGRTASEVAWDIVERRLVLDDDARWHKPTNGGPGP</sequence>
<dbReference type="Proteomes" id="UP001609175">
    <property type="component" value="Unassembled WGS sequence"/>
</dbReference>
<protein>
    <submittedName>
        <fullName evidence="4">GAF and ANTAR domain-containing protein</fullName>
    </submittedName>
</protein>
<evidence type="ECO:0000256" key="1">
    <source>
        <dbReference type="ARBA" id="ARBA00023015"/>
    </source>
</evidence>
<dbReference type="Gene3D" id="3.30.450.40">
    <property type="match status" value="1"/>
</dbReference>
<dbReference type="EMBL" id="JBIMSO010000026">
    <property type="protein sequence ID" value="MFH5207654.1"/>
    <property type="molecule type" value="Genomic_DNA"/>
</dbReference>